<keyword evidence="8" id="KW-1185">Reference proteome</keyword>
<feature type="domain" description="HD-GYP" evidence="6">
    <location>
        <begin position="158"/>
        <end position="353"/>
    </location>
</feature>
<keyword evidence="3" id="KW-0597">Phosphoprotein</keyword>
<evidence type="ECO:0000259" key="5">
    <source>
        <dbReference type="PROSITE" id="PS51831"/>
    </source>
</evidence>
<dbReference type="SMART" id="SM00471">
    <property type="entry name" value="HDc"/>
    <property type="match status" value="1"/>
</dbReference>
<evidence type="ECO:0000259" key="4">
    <source>
        <dbReference type="PROSITE" id="PS50110"/>
    </source>
</evidence>
<dbReference type="PROSITE" id="PS50110">
    <property type="entry name" value="RESPONSE_REGULATORY"/>
    <property type="match status" value="1"/>
</dbReference>
<protein>
    <recommendedName>
        <fullName evidence="1">Stage 0 sporulation protein A homolog</fullName>
    </recommendedName>
</protein>
<dbReference type="Gene3D" id="3.40.50.2300">
    <property type="match status" value="1"/>
</dbReference>
<dbReference type="Gene3D" id="1.10.3210.10">
    <property type="entry name" value="Hypothetical protein af1432"/>
    <property type="match status" value="1"/>
</dbReference>
<dbReference type="InterPro" id="IPR003607">
    <property type="entry name" value="HD/PDEase_dom"/>
</dbReference>
<evidence type="ECO:0000259" key="6">
    <source>
        <dbReference type="PROSITE" id="PS51832"/>
    </source>
</evidence>
<dbReference type="RefSeq" id="WP_213236344.1">
    <property type="nucleotide sequence ID" value="NZ_JAHBCL010000010.1"/>
</dbReference>
<dbReference type="Proteomes" id="UP000746471">
    <property type="component" value="Unassembled WGS sequence"/>
</dbReference>
<dbReference type="CDD" id="cd00077">
    <property type="entry name" value="HDc"/>
    <property type="match status" value="1"/>
</dbReference>
<dbReference type="InterPro" id="IPR052020">
    <property type="entry name" value="Cyclic_di-GMP/3'3'-cGAMP_PDE"/>
</dbReference>
<comment type="caution">
    <text evidence="7">The sequence shown here is derived from an EMBL/GenBank/DDBJ whole genome shotgun (WGS) entry which is preliminary data.</text>
</comment>
<dbReference type="InterPro" id="IPR006674">
    <property type="entry name" value="HD_domain"/>
</dbReference>
<accession>A0ABS5PR10</accession>
<dbReference type="PROSITE" id="PS51831">
    <property type="entry name" value="HD"/>
    <property type="match status" value="1"/>
</dbReference>
<dbReference type="SUPFAM" id="SSF52172">
    <property type="entry name" value="CheY-like"/>
    <property type="match status" value="1"/>
</dbReference>
<feature type="domain" description="Response regulatory" evidence="4">
    <location>
        <begin position="3"/>
        <end position="121"/>
    </location>
</feature>
<dbReference type="InterPro" id="IPR037522">
    <property type="entry name" value="HD_GYP_dom"/>
</dbReference>
<dbReference type="EMBL" id="JAHBCL010000010">
    <property type="protein sequence ID" value="MBS7526487.1"/>
    <property type="molecule type" value="Genomic_DNA"/>
</dbReference>
<name>A0ABS5PR10_9FIRM</name>
<dbReference type="PROSITE" id="PS51832">
    <property type="entry name" value="HD_GYP"/>
    <property type="match status" value="1"/>
</dbReference>
<evidence type="ECO:0000256" key="2">
    <source>
        <dbReference type="ARBA" id="ARBA00024867"/>
    </source>
</evidence>
<organism evidence="7 8">
    <name type="scientific">Fusibacter paucivorans</name>
    <dbReference type="NCBI Taxonomy" id="76009"/>
    <lineage>
        <taxon>Bacteria</taxon>
        <taxon>Bacillati</taxon>
        <taxon>Bacillota</taxon>
        <taxon>Clostridia</taxon>
        <taxon>Eubacteriales</taxon>
        <taxon>Eubacteriales Family XII. Incertae Sedis</taxon>
        <taxon>Fusibacter</taxon>
    </lineage>
</organism>
<evidence type="ECO:0000313" key="8">
    <source>
        <dbReference type="Proteomes" id="UP000746471"/>
    </source>
</evidence>
<dbReference type="PANTHER" id="PTHR45228">
    <property type="entry name" value="CYCLIC DI-GMP PHOSPHODIESTERASE TM_0186-RELATED"/>
    <property type="match status" value="1"/>
</dbReference>
<dbReference type="Pfam" id="PF13487">
    <property type="entry name" value="HD_5"/>
    <property type="match status" value="1"/>
</dbReference>
<dbReference type="NCBIfam" id="TIGR00277">
    <property type="entry name" value="HDIG"/>
    <property type="match status" value="1"/>
</dbReference>
<dbReference type="InterPro" id="IPR006675">
    <property type="entry name" value="HDIG_dom"/>
</dbReference>
<dbReference type="PANTHER" id="PTHR45228:SF8">
    <property type="entry name" value="TWO-COMPONENT RESPONSE REGULATOR-RELATED"/>
    <property type="match status" value="1"/>
</dbReference>
<evidence type="ECO:0000313" key="7">
    <source>
        <dbReference type="EMBL" id="MBS7526487.1"/>
    </source>
</evidence>
<dbReference type="CDD" id="cd17569">
    <property type="entry name" value="REC_HupR-like"/>
    <property type="match status" value="1"/>
</dbReference>
<gene>
    <name evidence="7" type="ORF">KHM83_07335</name>
</gene>
<dbReference type="Pfam" id="PF00072">
    <property type="entry name" value="Response_reg"/>
    <property type="match status" value="1"/>
</dbReference>
<feature type="domain" description="HD" evidence="5">
    <location>
        <begin position="180"/>
        <end position="302"/>
    </location>
</feature>
<dbReference type="InterPro" id="IPR011006">
    <property type="entry name" value="CheY-like_superfamily"/>
</dbReference>
<dbReference type="SUPFAM" id="SSF109604">
    <property type="entry name" value="HD-domain/PDEase-like"/>
    <property type="match status" value="1"/>
</dbReference>
<proteinExistence type="predicted"/>
<comment type="function">
    <text evidence="2">May play the central regulatory role in sporulation. It may be an element of the effector pathway responsible for the activation of sporulation genes in response to nutritional stress. Spo0A may act in concert with spo0H (a sigma factor) to control the expression of some genes that are critical to the sporulation process.</text>
</comment>
<evidence type="ECO:0000256" key="1">
    <source>
        <dbReference type="ARBA" id="ARBA00018672"/>
    </source>
</evidence>
<dbReference type="SMART" id="SM00448">
    <property type="entry name" value="REC"/>
    <property type="match status" value="1"/>
</dbReference>
<dbReference type="InterPro" id="IPR001789">
    <property type="entry name" value="Sig_transdc_resp-reg_receiver"/>
</dbReference>
<reference evidence="7 8" key="1">
    <citation type="submission" date="2021-05" db="EMBL/GenBank/DDBJ databases">
        <title>Fusibacter ferrireducens sp. nov., an anaerobic, sulfur- and Fe-reducing bacterium isolated from the mangrove sediment.</title>
        <authorList>
            <person name="Qiu D."/>
        </authorList>
    </citation>
    <scope>NUCLEOTIDE SEQUENCE [LARGE SCALE GENOMIC DNA]</scope>
    <source>
        <strain evidence="7 8">DSM 12116</strain>
    </source>
</reference>
<sequence>MRKIIIVDDEPMITNTLATLIELMLDYAVYTFNSPSDVLNSSIVKNEHIDLIISDFIMPGMNGLELLSAIKTMQPHIITILLTGYSDKESAIRSINDLGLYYYLEKPWDNNELIKIIQNGIEKTELETALHQKITVIEKKNQEISRLYELLRRDFNREMDNVLELVLSLSNVIEAKDHYTDGHTRRVADLAIALAKRLNLSEPQIHNIEIGAIIHDIGKVATPEVILNKPGRLTYEEFEVMKEHSESGANIIMPISTLKDCVPIVRSHHEKLDGSGYPYGLKGDAIGIETRIVAISDIFDALYSDRPYRRALSFEEVKAILDHDADNGKLDLTIIKTLYDLYHEGAIDAIYRDA</sequence>
<evidence type="ECO:0000256" key="3">
    <source>
        <dbReference type="PROSITE-ProRule" id="PRU00169"/>
    </source>
</evidence>
<feature type="modified residue" description="4-aspartylphosphate" evidence="3">
    <location>
        <position position="55"/>
    </location>
</feature>